<dbReference type="Gene3D" id="3.30.420.40">
    <property type="match status" value="2"/>
</dbReference>
<evidence type="ECO:0000313" key="3">
    <source>
        <dbReference type="Proteomes" id="UP000305233"/>
    </source>
</evidence>
<dbReference type="PROSITE" id="PS01125">
    <property type="entry name" value="ROK"/>
    <property type="match status" value="1"/>
</dbReference>
<evidence type="ECO:0000256" key="1">
    <source>
        <dbReference type="ARBA" id="ARBA00006479"/>
    </source>
</evidence>
<dbReference type="Proteomes" id="UP000305233">
    <property type="component" value="Unassembled WGS sequence"/>
</dbReference>
<dbReference type="EMBL" id="SSWH01000004">
    <property type="protein sequence ID" value="THJ67126.1"/>
    <property type="molecule type" value="Genomic_DNA"/>
</dbReference>
<gene>
    <name evidence="2" type="ORF">E8P82_06735</name>
</gene>
<dbReference type="SUPFAM" id="SSF53067">
    <property type="entry name" value="Actin-like ATPase domain"/>
    <property type="match status" value="1"/>
</dbReference>
<organism evidence="2 3">
    <name type="scientific">Arthrobacter echini</name>
    <dbReference type="NCBI Taxonomy" id="1529066"/>
    <lineage>
        <taxon>Bacteria</taxon>
        <taxon>Bacillati</taxon>
        <taxon>Actinomycetota</taxon>
        <taxon>Actinomycetes</taxon>
        <taxon>Micrococcales</taxon>
        <taxon>Micrococcaceae</taxon>
        <taxon>Arthrobacter</taxon>
    </lineage>
</organism>
<evidence type="ECO:0000313" key="2">
    <source>
        <dbReference type="EMBL" id="THJ67126.1"/>
    </source>
</evidence>
<keyword evidence="3" id="KW-1185">Reference proteome</keyword>
<dbReference type="PANTHER" id="PTHR18964:SF169">
    <property type="entry name" value="N-ACETYLMANNOSAMINE KINASE"/>
    <property type="match status" value="1"/>
</dbReference>
<dbReference type="RefSeq" id="WP_136453717.1">
    <property type="nucleotide sequence ID" value="NZ_SSWH01000004.1"/>
</dbReference>
<comment type="similarity">
    <text evidence="1">Belongs to the ROK (NagC/XylR) family.</text>
</comment>
<dbReference type="InterPro" id="IPR043129">
    <property type="entry name" value="ATPase_NBD"/>
</dbReference>
<name>A0A4S5E6B0_9MICC</name>
<protein>
    <submittedName>
        <fullName evidence="2">ROK family protein</fullName>
    </submittedName>
</protein>
<dbReference type="InterPro" id="IPR049874">
    <property type="entry name" value="ROK_cs"/>
</dbReference>
<reference evidence="2 3" key="1">
    <citation type="submission" date="2019-04" db="EMBL/GenBank/DDBJ databases">
        <authorList>
            <person name="Liu Q."/>
            <person name="Xin Y.-H."/>
        </authorList>
    </citation>
    <scope>NUCLEOTIDE SEQUENCE [LARGE SCALE GENOMIC DNA]</scope>
    <source>
        <strain evidence="2 3">AM23</strain>
    </source>
</reference>
<dbReference type="AlphaFoldDB" id="A0A4S5E6B0"/>
<dbReference type="InterPro" id="IPR000600">
    <property type="entry name" value="ROK"/>
</dbReference>
<dbReference type="Pfam" id="PF00480">
    <property type="entry name" value="ROK"/>
    <property type="match status" value="1"/>
</dbReference>
<dbReference type="OrthoDB" id="8772678at2"/>
<sequence>MPHVVGLDLGGTKIAGGVVDVSGGLALHREVPTPARDGAEAVLDAAASLVATLVSEAGAQDLVVQGLGIGSAGVIDSDSGVVVSATDAITAWAGTRLTAGLAARTGLPSTAINDVHAHALGESWLGAGADAESILFVGMGTGVGGGFVLRGEGLEGATHTAGHVGHIASPLAYDDGVPLPCTCGGAGHVEAIASGPSIHALFQRLGGTSAADTRAVYRLAVAGDRHALAAVQRGAAAAGQMIGGLANVLDPHVVVVGGGLASAGPLWWDAMQDAARQELLLPLLGLDIVPAELGTTAAIRGAARRALALIDIPEGHHAAAR</sequence>
<accession>A0A4S5E6B0</accession>
<comment type="caution">
    <text evidence="2">The sequence shown here is derived from an EMBL/GenBank/DDBJ whole genome shotgun (WGS) entry which is preliminary data.</text>
</comment>
<proteinExistence type="inferred from homology"/>
<dbReference type="PANTHER" id="PTHR18964">
    <property type="entry name" value="ROK (REPRESSOR, ORF, KINASE) FAMILY"/>
    <property type="match status" value="1"/>
</dbReference>